<evidence type="ECO:0000313" key="1">
    <source>
        <dbReference type="EMBL" id="MPN35131.1"/>
    </source>
</evidence>
<name>A0A645H7X8_9ZZZZ</name>
<gene>
    <name evidence="1" type="ORF">SDC9_182626</name>
</gene>
<organism evidence="1">
    <name type="scientific">bioreactor metagenome</name>
    <dbReference type="NCBI Taxonomy" id="1076179"/>
    <lineage>
        <taxon>unclassified sequences</taxon>
        <taxon>metagenomes</taxon>
        <taxon>ecological metagenomes</taxon>
    </lineage>
</organism>
<comment type="caution">
    <text evidence="1">The sequence shown here is derived from an EMBL/GenBank/DDBJ whole genome shotgun (WGS) entry which is preliminary data.</text>
</comment>
<reference evidence="1" key="1">
    <citation type="submission" date="2019-08" db="EMBL/GenBank/DDBJ databases">
        <authorList>
            <person name="Kucharzyk K."/>
            <person name="Murdoch R.W."/>
            <person name="Higgins S."/>
            <person name="Loffler F."/>
        </authorList>
    </citation>
    <scope>NUCLEOTIDE SEQUENCE</scope>
</reference>
<accession>A0A645H7X8</accession>
<proteinExistence type="predicted"/>
<protein>
    <submittedName>
        <fullName evidence="1">Uncharacterized protein</fullName>
    </submittedName>
</protein>
<sequence length="29" mass="3529">MSYESGKFYKKYINKYNNSDSNNTTRVYI</sequence>
<dbReference type="EMBL" id="VSSQ01088526">
    <property type="protein sequence ID" value="MPN35131.1"/>
    <property type="molecule type" value="Genomic_DNA"/>
</dbReference>
<dbReference type="AlphaFoldDB" id="A0A645H7X8"/>